<dbReference type="EMBL" id="JAJEWP010000002">
    <property type="protein sequence ID" value="MCC2616594.1"/>
    <property type="molecule type" value="Genomic_DNA"/>
</dbReference>
<dbReference type="InterPro" id="IPR000531">
    <property type="entry name" value="Beta-barrel_TonB"/>
</dbReference>
<dbReference type="PANTHER" id="PTHR40980:SF3">
    <property type="entry name" value="TONB-DEPENDENT RECEPTOR-LIKE BETA-BARREL DOMAIN-CONTAINING PROTEIN"/>
    <property type="match status" value="1"/>
</dbReference>
<accession>A0ABS8G804</accession>
<dbReference type="NCBIfam" id="TIGR01782">
    <property type="entry name" value="TonB-Xanth-Caul"/>
    <property type="match status" value="1"/>
</dbReference>
<reference evidence="13 14" key="1">
    <citation type="submission" date="2021-10" db="EMBL/GenBank/DDBJ databases">
        <title>Draft genome of Aestuariibacter halophilus JC2043.</title>
        <authorList>
            <person name="Emsley S.A."/>
            <person name="Pfannmuller K.M."/>
            <person name="Ushijima B."/>
            <person name="Saw J.H."/>
            <person name="Videau P."/>
        </authorList>
    </citation>
    <scope>NUCLEOTIDE SEQUENCE [LARGE SCALE GENOMIC DNA]</scope>
    <source>
        <strain evidence="13 14">JC2043</strain>
    </source>
</reference>
<comment type="similarity">
    <text evidence="8 9">Belongs to the TonB-dependent receptor family.</text>
</comment>
<keyword evidence="6 8" id="KW-0472">Membrane</keyword>
<dbReference type="Gene3D" id="2.40.170.20">
    <property type="entry name" value="TonB-dependent receptor, beta-barrel domain"/>
    <property type="match status" value="1"/>
</dbReference>
<keyword evidence="2 8" id="KW-0813">Transport</keyword>
<dbReference type="InterPro" id="IPR010104">
    <property type="entry name" value="TonB_rcpt_bac"/>
</dbReference>
<feature type="signal peptide" evidence="10">
    <location>
        <begin position="1"/>
        <end position="29"/>
    </location>
</feature>
<feature type="chain" id="PRO_5045876707" evidence="10">
    <location>
        <begin position="30"/>
        <end position="989"/>
    </location>
</feature>
<sequence length="989" mass="108043">MTTKIFHRTRLATSLSLVLGAMSSSPLMAQEADTADKPKDDFEVIQVSGIRSSLIRAMDMKRDADGVVDGISAEDIGKFPDTNLAESLQRITGVSIDRENGEGSKVTVRGFGPDFNLVTLNGRQMPGASIEATSASSSRSFDFANLASEGVAGVEVYKTSRAAQPTGGIGSTINILTARPLKNPGLIANVGVKGVYDTSTDEGSTLTPEISGIYSNTSEDGKFGIAIIASVQERDSGYSAAETSSGWYTIKGTNGDWGSLPTDGSFVNRPQENDVYAVPRNLLYNFNEIERTRTNGQLVLQYAPNDDVTATLEYIYSELEVEQRRQELSTWFNGVPVSGEYTQGTNTEGSVVGPVIYTDATCCDVGLGTSDYGTVNENNSIAFNLEWQATDALSLEFDYHSSEAEAGPKDLARGSNNVISAVQFGRVLTTVDYSSDLPVMDFTLEGGGALDPALMSSSGSAFRNSYMKTEIDQAQLHGTYVFDEGIVNSIDFGLASTEVKARSAFSNAQRDTWGGYGTPADYDDSIYVQEDLPSQFDNFSAHNNPNLEPYYYSTSLQDLIDAISGIAQANGETISPCGTVLCADPNYSTDRRTKESQLSVYAQVNIRNDINDMPYNLTLGMRYEDTEVESAALVPLYDKIVWAGANEFSAVSSGEGFTELKGEYDHWLPSIDFNIEPTDDVLLRASYSKSITRPSYQDIQGGQTINQLLRFNGGTGNSGNPNLKPFESTNWDFSAEWYYEEGSYVSLGYYAKDVKNFIAQQVTQETVFDLAHPAQGPRFEEAQAAVGDDMADIRQYFLDQGYVDANGDIVGIPGQDAAAVFTILSPVNERDASIDGWEFAVQHLFGDTGFGAIFNYTYVDGDLAYDDYDTNKGEDADGEQFVLTGLSDTANLVAFYDKDGIQVRIAYNWRDKFFVTPIDGNGEQNPIYTEAYSQIDINASYEYSDNLSFFIEGINVTDENKRQHGRHPNMVTAAIQTGARYNVGLRYKF</sequence>
<dbReference type="RefSeq" id="WP_229160086.1">
    <property type="nucleotide sequence ID" value="NZ_JAJEWP010000002.1"/>
</dbReference>
<organism evidence="13 14">
    <name type="scientific">Fluctibacter halophilus</name>
    <dbReference type="NCBI Taxonomy" id="226011"/>
    <lineage>
        <taxon>Bacteria</taxon>
        <taxon>Pseudomonadati</taxon>
        <taxon>Pseudomonadota</taxon>
        <taxon>Gammaproteobacteria</taxon>
        <taxon>Alteromonadales</taxon>
        <taxon>Alteromonadaceae</taxon>
        <taxon>Fluctibacter</taxon>
    </lineage>
</organism>
<dbReference type="SUPFAM" id="SSF56935">
    <property type="entry name" value="Porins"/>
    <property type="match status" value="1"/>
</dbReference>
<keyword evidence="3 8" id="KW-1134">Transmembrane beta strand</keyword>
<dbReference type="CDD" id="cd01347">
    <property type="entry name" value="ligand_gated_channel"/>
    <property type="match status" value="1"/>
</dbReference>
<keyword evidence="5 9" id="KW-0798">TonB box</keyword>
<feature type="domain" description="TonB-dependent receptor-like beta-barrel" evidence="11">
    <location>
        <begin position="446"/>
        <end position="956"/>
    </location>
</feature>
<keyword evidence="14" id="KW-1185">Reference proteome</keyword>
<evidence type="ECO:0000256" key="3">
    <source>
        <dbReference type="ARBA" id="ARBA00022452"/>
    </source>
</evidence>
<gene>
    <name evidence="13" type="ORF">LJ739_10105</name>
</gene>
<evidence type="ECO:0000256" key="2">
    <source>
        <dbReference type="ARBA" id="ARBA00022448"/>
    </source>
</evidence>
<keyword evidence="13" id="KW-0675">Receptor</keyword>
<feature type="domain" description="TonB-dependent receptor plug" evidence="12">
    <location>
        <begin position="61"/>
        <end position="164"/>
    </location>
</feature>
<evidence type="ECO:0000256" key="1">
    <source>
        <dbReference type="ARBA" id="ARBA00004571"/>
    </source>
</evidence>
<dbReference type="Proteomes" id="UP001520878">
    <property type="component" value="Unassembled WGS sequence"/>
</dbReference>
<dbReference type="InterPro" id="IPR012910">
    <property type="entry name" value="Plug_dom"/>
</dbReference>
<dbReference type="InterPro" id="IPR037066">
    <property type="entry name" value="Plug_dom_sf"/>
</dbReference>
<comment type="caution">
    <text evidence="13">The sequence shown here is derived from an EMBL/GenBank/DDBJ whole genome shotgun (WGS) entry which is preliminary data.</text>
</comment>
<dbReference type="PROSITE" id="PS52016">
    <property type="entry name" value="TONB_DEPENDENT_REC_3"/>
    <property type="match status" value="1"/>
</dbReference>
<keyword evidence="7 8" id="KW-0998">Cell outer membrane</keyword>
<evidence type="ECO:0000313" key="14">
    <source>
        <dbReference type="Proteomes" id="UP001520878"/>
    </source>
</evidence>
<dbReference type="Gene3D" id="2.170.130.10">
    <property type="entry name" value="TonB-dependent receptor, plug domain"/>
    <property type="match status" value="1"/>
</dbReference>
<keyword evidence="4 8" id="KW-0812">Transmembrane</keyword>
<evidence type="ECO:0000256" key="7">
    <source>
        <dbReference type="ARBA" id="ARBA00023237"/>
    </source>
</evidence>
<dbReference type="Pfam" id="PF07715">
    <property type="entry name" value="Plug"/>
    <property type="match status" value="1"/>
</dbReference>
<comment type="subcellular location">
    <subcellularLocation>
        <location evidence="1 8">Cell outer membrane</location>
        <topology evidence="1 8">Multi-pass membrane protein</topology>
    </subcellularLocation>
</comment>
<evidence type="ECO:0000256" key="9">
    <source>
        <dbReference type="RuleBase" id="RU003357"/>
    </source>
</evidence>
<evidence type="ECO:0000256" key="10">
    <source>
        <dbReference type="SAM" id="SignalP"/>
    </source>
</evidence>
<evidence type="ECO:0000256" key="8">
    <source>
        <dbReference type="PROSITE-ProRule" id="PRU01360"/>
    </source>
</evidence>
<dbReference type="PANTHER" id="PTHR40980">
    <property type="entry name" value="PLUG DOMAIN-CONTAINING PROTEIN"/>
    <property type="match status" value="1"/>
</dbReference>
<keyword evidence="10" id="KW-0732">Signal</keyword>
<protein>
    <submittedName>
        <fullName evidence="13">TonB-dependent receptor</fullName>
    </submittedName>
</protein>
<evidence type="ECO:0000256" key="5">
    <source>
        <dbReference type="ARBA" id="ARBA00023077"/>
    </source>
</evidence>
<dbReference type="Pfam" id="PF00593">
    <property type="entry name" value="TonB_dep_Rec_b-barrel"/>
    <property type="match status" value="1"/>
</dbReference>
<evidence type="ECO:0000259" key="12">
    <source>
        <dbReference type="Pfam" id="PF07715"/>
    </source>
</evidence>
<name>A0ABS8G804_9ALTE</name>
<evidence type="ECO:0000256" key="4">
    <source>
        <dbReference type="ARBA" id="ARBA00022692"/>
    </source>
</evidence>
<evidence type="ECO:0000259" key="11">
    <source>
        <dbReference type="Pfam" id="PF00593"/>
    </source>
</evidence>
<proteinExistence type="inferred from homology"/>
<dbReference type="InterPro" id="IPR036942">
    <property type="entry name" value="Beta-barrel_TonB_sf"/>
</dbReference>
<evidence type="ECO:0000256" key="6">
    <source>
        <dbReference type="ARBA" id="ARBA00023136"/>
    </source>
</evidence>
<dbReference type="InterPro" id="IPR039426">
    <property type="entry name" value="TonB-dep_rcpt-like"/>
</dbReference>
<evidence type="ECO:0000313" key="13">
    <source>
        <dbReference type="EMBL" id="MCC2616594.1"/>
    </source>
</evidence>